<evidence type="ECO:0000313" key="9">
    <source>
        <dbReference type="EMBL" id="CAL5072353.1"/>
    </source>
</evidence>
<dbReference type="InterPro" id="IPR033121">
    <property type="entry name" value="PEPTIDASE_A1"/>
</dbReference>
<sequence>MSSATLMASLAVLISLVFATLAAGAAGVRVELTRIHSGPGVTASQFVRDALRRDMLRHDARRLAASDDGTVSAPTRKNSPAGGEYLMTLAIGTPPVSYSAIADTGSDLIWTKCAPCSDQCFQQTAPLYNPASSTTFRVRSCSRSPSKCAAATPPPECACQYKETYGTGWTAGFLGSETFTFGSSPADQARVPGVTFGCSNASSDDFSTSAGLVGLGRGALSLVSQLGAGRFSYCLTPFQDARSTSTLFLGPSASHDGAGSTPFVASPAKPPRNTYYYLNLKGISLGTTALSIPPDAFSLNADGSGGLIIDSGTTITMLVDAAYRQVRAAILSLVTLPTKDGSESELDLCFALPSPTSAPPDMPSMTLHFDGADMVLPPESYMITYTDSSLWCLMMGSRRDGEISTLGNYQQQNMHILYDVGQETLSFAPTKCSML</sequence>
<dbReference type="PRINTS" id="PR00792">
    <property type="entry name" value="PEPSIN"/>
</dbReference>
<evidence type="ECO:0000313" key="10">
    <source>
        <dbReference type="Proteomes" id="UP001497457"/>
    </source>
</evidence>
<dbReference type="AlphaFoldDB" id="A0ABC9FDA6"/>
<dbReference type="InterPro" id="IPR051708">
    <property type="entry name" value="Plant_Aspart_Prot_A1"/>
</dbReference>
<reference evidence="9" key="1">
    <citation type="submission" date="2024-10" db="EMBL/GenBank/DDBJ databases">
        <authorList>
            <person name="Ryan C."/>
        </authorList>
    </citation>
    <scope>NUCLEOTIDE SEQUENCE [LARGE SCALE GENOMIC DNA]</scope>
</reference>
<dbReference type="InterPro" id="IPR001461">
    <property type="entry name" value="Aspartic_peptidase_A1"/>
</dbReference>
<proteinExistence type="inferred from homology"/>
<evidence type="ECO:0000256" key="5">
    <source>
        <dbReference type="ARBA" id="ARBA00023180"/>
    </source>
</evidence>
<dbReference type="GO" id="GO:0006508">
    <property type="term" value="P:proteolysis"/>
    <property type="evidence" value="ECO:0007669"/>
    <property type="project" value="UniProtKB-KW"/>
</dbReference>
<accession>A0ABC9FDA6</accession>
<evidence type="ECO:0000256" key="3">
    <source>
        <dbReference type="ARBA" id="ARBA00022750"/>
    </source>
</evidence>
<dbReference type="CDD" id="cd05476">
    <property type="entry name" value="pepsin_A_like_plant"/>
    <property type="match status" value="1"/>
</dbReference>
<feature type="active site" evidence="6">
    <location>
        <position position="103"/>
    </location>
</feature>
<keyword evidence="7" id="KW-0732">Signal</keyword>
<keyword evidence="2" id="KW-0645">Protease</keyword>
<dbReference type="SUPFAM" id="SSF50630">
    <property type="entry name" value="Acid proteases"/>
    <property type="match status" value="1"/>
</dbReference>
<dbReference type="Proteomes" id="UP001497457">
    <property type="component" value="Chromosome 6rd"/>
</dbReference>
<dbReference type="Gene3D" id="2.40.70.10">
    <property type="entry name" value="Acid Proteases"/>
    <property type="match status" value="2"/>
</dbReference>
<evidence type="ECO:0000259" key="8">
    <source>
        <dbReference type="PROSITE" id="PS51767"/>
    </source>
</evidence>
<evidence type="ECO:0000256" key="4">
    <source>
        <dbReference type="ARBA" id="ARBA00022801"/>
    </source>
</evidence>
<evidence type="ECO:0000256" key="1">
    <source>
        <dbReference type="ARBA" id="ARBA00007447"/>
    </source>
</evidence>
<keyword evidence="5" id="KW-0325">Glycoprotein</keyword>
<protein>
    <recommendedName>
        <fullName evidence="8">Peptidase A1 domain-containing protein</fullName>
    </recommendedName>
</protein>
<dbReference type="InterPro" id="IPR034161">
    <property type="entry name" value="Pepsin-like_plant"/>
</dbReference>
<dbReference type="InterPro" id="IPR032799">
    <property type="entry name" value="TAXi_C"/>
</dbReference>
<evidence type="ECO:0000256" key="6">
    <source>
        <dbReference type="PIRSR" id="PIRSR601461-1"/>
    </source>
</evidence>
<dbReference type="InterPro" id="IPR021109">
    <property type="entry name" value="Peptidase_aspartic_dom_sf"/>
</dbReference>
<dbReference type="PROSITE" id="PS51767">
    <property type="entry name" value="PEPTIDASE_A1"/>
    <property type="match status" value="1"/>
</dbReference>
<organism evidence="9 10">
    <name type="scientific">Urochloa decumbens</name>
    <dbReference type="NCBI Taxonomy" id="240449"/>
    <lineage>
        <taxon>Eukaryota</taxon>
        <taxon>Viridiplantae</taxon>
        <taxon>Streptophyta</taxon>
        <taxon>Embryophyta</taxon>
        <taxon>Tracheophyta</taxon>
        <taxon>Spermatophyta</taxon>
        <taxon>Magnoliopsida</taxon>
        <taxon>Liliopsida</taxon>
        <taxon>Poales</taxon>
        <taxon>Poaceae</taxon>
        <taxon>PACMAD clade</taxon>
        <taxon>Panicoideae</taxon>
        <taxon>Panicodae</taxon>
        <taxon>Paniceae</taxon>
        <taxon>Melinidinae</taxon>
        <taxon>Urochloa</taxon>
    </lineage>
</organism>
<name>A0ABC9FDA6_9POAL</name>
<feature type="domain" description="Peptidase A1" evidence="8">
    <location>
        <begin position="85"/>
        <end position="428"/>
    </location>
</feature>
<feature type="active site" evidence="6">
    <location>
        <position position="310"/>
    </location>
</feature>
<evidence type="ECO:0000256" key="7">
    <source>
        <dbReference type="SAM" id="SignalP"/>
    </source>
</evidence>
<dbReference type="Pfam" id="PF14543">
    <property type="entry name" value="TAXi_N"/>
    <property type="match status" value="1"/>
</dbReference>
<evidence type="ECO:0000256" key="2">
    <source>
        <dbReference type="ARBA" id="ARBA00022670"/>
    </source>
</evidence>
<dbReference type="PANTHER" id="PTHR47967">
    <property type="entry name" value="OS07G0603500 PROTEIN-RELATED"/>
    <property type="match status" value="1"/>
</dbReference>
<keyword evidence="10" id="KW-1185">Reference proteome</keyword>
<dbReference type="Pfam" id="PF14541">
    <property type="entry name" value="TAXi_C"/>
    <property type="match status" value="1"/>
</dbReference>
<dbReference type="EMBL" id="OZ075116">
    <property type="protein sequence ID" value="CAL5072353.1"/>
    <property type="molecule type" value="Genomic_DNA"/>
</dbReference>
<feature type="chain" id="PRO_5044806780" description="Peptidase A1 domain-containing protein" evidence="7">
    <location>
        <begin position="28"/>
        <end position="435"/>
    </location>
</feature>
<gene>
    <name evidence="9" type="ORF">URODEC1_LOCUS103943</name>
</gene>
<comment type="similarity">
    <text evidence="1">Belongs to the peptidase A1 family.</text>
</comment>
<dbReference type="PANTHER" id="PTHR47967:SF45">
    <property type="entry name" value="OS07G0533800 PROTEIN"/>
    <property type="match status" value="1"/>
</dbReference>
<dbReference type="InterPro" id="IPR032861">
    <property type="entry name" value="TAXi_N"/>
</dbReference>
<keyword evidence="4" id="KW-0378">Hydrolase</keyword>
<dbReference type="GO" id="GO:0004190">
    <property type="term" value="F:aspartic-type endopeptidase activity"/>
    <property type="evidence" value="ECO:0007669"/>
    <property type="project" value="UniProtKB-KW"/>
</dbReference>
<keyword evidence="3" id="KW-0064">Aspartyl protease</keyword>
<dbReference type="FunFam" id="2.40.70.10:FF:000029">
    <property type="entry name" value="Aspartyl protease family protein"/>
    <property type="match status" value="1"/>
</dbReference>
<feature type="signal peptide" evidence="7">
    <location>
        <begin position="1"/>
        <end position="27"/>
    </location>
</feature>